<dbReference type="RefSeq" id="WP_090379142.1">
    <property type="nucleotide sequence ID" value="NZ_FNLC01000001.1"/>
</dbReference>
<feature type="region of interest" description="Disordered" evidence="1">
    <location>
        <begin position="1"/>
        <end position="41"/>
    </location>
</feature>
<evidence type="ECO:0000313" key="2">
    <source>
        <dbReference type="EMBL" id="SDQ62387.1"/>
    </source>
</evidence>
<sequence length="178" mass="19705">MSENESRDLEGPDTVDAPSTTDRTERSTITGERSSDDDTHVTGLCPTVESYVLAERDGDEATCLICGEPLEHVVYPEDNGTGTLEVYETIGRLDGDDRLEHLVDNVTDERILRLHFDGAATPFYADYRQTDDGLEYVDEGNTRDTTSVVAIGYRMATATFHEFVPLEKSLFVEEGTDG</sequence>
<reference evidence="3" key="1">
    <citation type="submission" date="2016-10" db="EMBL/GenBank/DDBJ databases">
        <authorList>
            <person name="Varghese N."/>
            <person name="Submissions S."/>
        </authorList>
    </citation>
    <scope>NUCLEOTIDE SEQUENCE [LARGE SCALE GENOMIC DNA]</scope>
    <source>
        <strain evidence="3">DSM 24767</strain>
    </source>
</reference>
<evidence type="ECO:0000256" key="1">
    <source>
        <dbReference type="SAM" id="MobiDB-lite"/>
    </source>
</evidence>
<dbReference type="OrthoDB" id="381266at2157"/>
<proteinExistence type="predicted"/>
<dbReference type="Proteomes" id="UP000198848">
    <property type="component" value="Unassembled WGS sequence"/>
</dbReference>
<feature type="compositionally biased region" description="Polar residues" evidence="1">
    <location>
        <begin position="17"/>
        <end position="32"/>
    </location>
</feature>
<name>A0A1H1CDU4_NATTX</name>
<keyword evidence="3" id="KW-1185">Reference proteome</keyword>
<evidence type="ECO:0000313" key="3">
    <source>
        <dbReference type="Proteomes" id="UP000198848"/>
    </source>
</evidence>
<protein>
    <submittedName>
        <fullName evidence="2">Uncharacterized protein</fullName>
    </submittedName>
</protein>
<organism evidence="2 3">
    <name type="scientific">Natronobacterium texcoconense</name>
    <dbReference type="NCBI Taxonomy" id="1095778"/>
    <lineage>
        <taxon>Archaea</taxon>
        <taxon>Methanobacteriati</taxon>
        <taxon>Methanobacteriota</taxon>
        <taxon>Stenosarchaea group</taxon>
        <taxon>Halobacteria</taxon>
        <taxon>Halobacteriales</taxon>
        <taxon>Natrialbaceae</taxon>
        <taxon>Natronobacterium</taxon>
    </lineage>
</organism>
<feature type="compositionally biased region" description="Basic and acidic residues" evidence="1">
    <location>
        <begin position="1"/>
        <end position="10"/>
    </location>
</feature>
<dbReference type="AlphaFoldDB" id="A0A1H1CDU4"/>
<dbReference type="EMBL" id="FNLC01000001">
    <property type="protein sequence ID" value="SDQ62387.1"/>
    <property type="molecule type" value="Genomic_DNA"/>
</dbReference>
<accession>A0A1H1CDU4</accession>
<gene>
    <name evidence="2" type="ORF">SAMN04489842_1371</name>
</gene>